<dbReference type="GO" id="GO:0016020">
    <property type="term" value="C:membrane"/>
    <property type="evidence" value="ECO:0007669"/>
    <property type="project" value="UniProtKB-SubCell"/>
</dbReference>
<evidence type="ECO:0000256" key="3">
    <source>
        <dbReference type="ARBA" id="ARBA00022692"/>
    </source>
</evidence>
<dbReference type="PANTHER" id="PTHR42758:SF2">
    <property type="entry name" value="PHOSPHATIDYLGLYCEROL PHOSPHOLIPASE C"/>
    <property type="match status" value="1"/>
</dbReference>
<dbReference type="GO" id="GO:0008889">
    <property type="term" value="F:glycerophosphodiester phosphodiesterase activity"/>
    <property type="evidence" value="ECO:0007669"/>
    <property type="project" value="UniProtKB-EC"/>
</dbReference>
<evidence type="ECO:0000256" key="7">
    <source>
        <dbReference type="ARBA" id="ARBA00023136"/>
    </source>
</evidence>
<dbReference type="Proteomes" id="UP000028837">
    <property type="component" value="Unassembled WGS sequence"/>
</dbReference>
<dbReference type="PROSITE" id="PS50007">
    <property type="entry name" value="PIPLC_X_DOMAIN"/>
    <property type="match status" value="1"/>
</dbReference>
<dbReference type="InterPro" id="IPR052271">
    <property type="entry name" value="GDPD-Related"/>
</dbReference>
<keyword evidence="5" id="KW-1133">Transmembrane helix</keyword>
<dbReference type="PROSITE" id="PS51704">
    <property type="entry name" value="GP_PDE"/>
    <property type="match status" value="1"/>
</dbReference>
<dbReference type="EMBL" id="AHZU02001552">
    <property type="protein sequence ID" value="KFG31203.1"/>
    <property type="molecule type" value="Genomic_DNA"/>
</dbReference>
<evidence type="ECO:0000313" key="9">
    <source>
        <dbReference type="EMBL" id="KFG31203.1"/>
    </source>
</evidence>
<dbReference type="AlphaFoldDB" id="A0A086JGD5"/>
<evidence type="ECO:0000256" key="2">
    <source>
        <dbReference type="ARBA" id="ARBA00007277"/>
    </source>
</evidence>
<accession>A0A086JGD5</accession>
<dbReference type="Pfam" id="PF03009">
    <property type="entry name" value="GDPD"/>
    <property type="match status" value="1"/>
</dbReference>
<dbReference type="OrthoDB" id="1058301at2759"/>
<dbReference type="SUPFAM" id="SSF51695">
    <property type="entry name" value="PLC-like phosphodiesterases"/>
    <property type="match status" value="1"/>
</dbReference>
<keyword evidence="7" id="KW-0472">Membrane</keyword>
<dbReference type="GO" id="GO:0005737">
    <property type="term" value="C:cytoplasm"/>
    <property type="evidence" value="ECO:0007669"/>
    <property type="project" value="UniProtKB-ARBA"/>
</dbReference>
<evidence type="ECO:0000256" key="1">
    <source>
        <dbReference type="ARBA" id="ARBA00004370"/>
    </source>
</evidence>
<dbReference type="InterPro" id="IPR017946">
    <property type="entry name" value="PLC-like_Pdiesterase_TIM-brl"/>
</dbReference>
<feature type="domain" description="GP-PDE" evidence="8">
    <location>
        <begin position="55"/>
        <end position="350"/>
    </location>
</feature>
<dbReference type="GO" id="GO:0046475">
    <property type="term" value="P:glycerophospholipid catabolic process"/>
    <property type="evidence" value="ECO:0007669"/>
    <property type="project" value="TreeGrafter"/>
</dbReference>
<keyword evidence="4 9" id="KW-0378">Hydrolase</keyword>
<proteinExistence type="inferred from homology"/>
<gene>
    <name evidence="9" type="ORF">TGDOM2_256090</name>
</gene>
<dbReference type="CDD" id="cd08612">
    <property type="entry name" value="GDPD_GDE4"/>
    <property type="match status" value="1"/>
</dbReference>
<evidence type="ECO:0000256" key="6">
    <source>
        <dbReference type="ARBA" id="ARBA00023098"/>
    </source>
</evidence>
<keyword evidence="3" id="KW-0812">Transmembrane</keyword>
<dbReference type="Gene3D" id="3.20.20.190">
    <property type="entry name" value="Phosphatidylinositol (PI) phosphodiesterase"/>
    <property type="match status" value="1"/>
</dbReference>
<dbReference type="PANTHER" id="PTHR42758">
    <property type="entry name" value="PHOSPHATIDYLGLYCEROL PHOSPHOLIPASE C"/>
    <property type="match status" value="1"/>
</dbReference>
<comment type="caution">
    <text evidence="9">The sequence shown here is derived from an EMBL/GenBank/DDBJ whole genome shotgun (WGS) entry which is preliminary data.</text>
</comment>
<reference evidence="9 10" key="1">
    <citation type="submission" date="2014-02" db="EMBL/GenBank/DDBJ databases">
        <authorList>
            <person name="Sibley D."/>
            <person name="Venepally P."/>
            <person name="Karamycheva S."/>
            <person name="Hadjithomas M."/>
            <person name="Khan A."/>
            <person name="Brunk B."/>
            <person name="Roos D."/>
            <person name="Caler E."/>
            <person name="Lorenzi H."/>
        </authorList>
    </citation>
    <scope>NUCLEOTIDE SEQUENCE [LARGE SCALE GENOMIC DNA]</scope>
    <source>
        <strain evidence="9 10">GAB2-2007-GAL-DOM2</strain>
    </source>
</reference>
<evidence type="ECO:0000259" key="8">
    <source>
        <dbReference type="PROSITE" id="PS51704"/>
    </source>
</evidence>
<protein>
    <submittedName>
        <fullName evidence="9">Glycerophosphodiester phosphodiesterase family protein</fullName>
        <ecNumber evidence="9">3.1.4.46</ecNumber>
    </submittedName>
</protein>
<evidence type="ECO:0000256" key="5">
    <source>
        <dbReference type="ARBA" id="ARBA00022989"/>
    </source>
</evidence>
<keyword evidence="6" id="KW-0443">Lipid metabolism</keyword>
<evidence type="ECO:0000256" key="4">
    <source>
        <dbReference type="ARBA" id="ARBA00022801"/>
    </source>
</evidence>
<evidence type="ECO:0000313" key="10">
    <source>
        <dbReference type="Proteomes" id="UP000028837"/>
    </source>
</evidence>
<sequence length="367" mass="41625">MMQGTMDYLLSTASSVSPKVLVGASACTCFVAASWVLNRWPGLLWQTKRIFSNPPRNIAHRGGQAERAENTILAFSYAVNDCKCRMIELDVWMTKDKVMVVAHDDNIERVTGQNMLISETNYADLPPVLDSDHLKDCHMEFVPGFKGFPVKFSPQPLPRLEDVFAEFPDTIMNVDIKAEADPQSVSKTLDLVRKYNRVDKTVFGSFDQRTLKLIQEYEKDAVISIGPTRAKLLVFAYYTGLMPFLPIPERVWEFPVCKYYFLSWLGKSTGKWESRLPWFCAGFVKGLCYLYAWTSFKLITNPNFVAALKRRGLVTFGWVANTAEEFSDGYYRVGCDGLMTDRPALQAEWLCSEGLDDTAPAEKDKEL</sequence>
<comment type="subcellular location">
    <subcellularLocation>
        <location evidence="1">Membrane</location>
    </subcellularLocation>
</comment>
<name>A0A086JGD5_TOXGO</name>
<dbReference type="VEuPathDB" id="ToxoDB:TGDOM2_256090"/>
<dbReference type="EC" id="3.1.4.46" evidence="9"/>
<dbReference type="InterPro" id="IPR030395">
    <property type="entry name" value="GP_PDE_dom"/>
</dbReference>
<organism evidence="9 10">
    <name type="scientific">Toxoplasma gondii GAB2-2007-GAL-DOM2</name>
    <dbReference type="NCBI Taxonomy" id="1130820"/>
    <lineage>
        <taxon>Eukaryota</taxon>
        <taxon>Sar</taxon>
        <taxon>Alveolata</taxon>
        <taxon>Apicomplexa</taxon>
        <taxon>Conoidasida</taxon>
        <taxon>Coccidia</taxon>
        <taxon>Eucoccidiorida</taxon>
        <taxon>Eimeriorina</taxon>
        <taxon>Sarcocystidae</taxon>
        <taxon>Toxoplasma</taxon>
    </lineage>
</organism>
<comment type="similarity">
    <text evidence="2">Belongs to the glycerophosphoryl diester phosphodiesterase family.</text>
</comment>